<feature type="compositionally biased region" description="Polar residues" evidence="1">
    <location>
        <begin position="397"/>
        <end position="407"/>
    </location>
</feature>
<protein>
    <submittedName>
        <fullName evidence="4">Uncharacterized protein</fullName>
    </submittedName>
</protein>
<feature type="chain" id="PRO_5003868086" evidence="3">
    <location>
        <begin position="24"/>
        <end position="439"/>
    </location>
</feature>
<feature type="transmembrane region" description="Helical" evidence="2">
    <location>
        <begin position="321"/>
        <end position="345"/>
    </location>
</feature>
<sequence>MRRLVAASYTLLVATNTLSGVDAMHFDRLDRRLATNASALPTANTFKFDGNTSDLARQLYMRYQEGDTVAALSDADAPDTVQARLDKANGMAFDKLPGLVQRALLWDSGFVLDSTRKIVQIWTLSGQSMAEIFVTKQEFEAATCVARSCAGTGAPNSLSYKSELCTGTQMLTTAKCMADDSSPVEVIAHSSMWATGSNPDSSPDITIWDHAWTDGGVDYTVYAIHTAEDLVQYGNCPKVNQYSAVVIPCYRKSKTAATTLAKMKEPVTSAWLDTWLLKFPKSESITVPISPAKTPATSSAPATTAAPSAATSTGEPKSISVGVIVGTGGGAFLLLLLLLIAFCLLRRRRAKDDNSDNSIQVGRSNNFSNEGYRIETEVTSPAGRSRMVSNRWALAPNESSTASNQQRAGIAGGGRMVSSQQTEVPAGSRMLSNHQLEWS</sequence>
<feature type="compositionally biased region" description="Polar residues" evidence="1">
    <location>
        <begin position="430"/>
        <end position="439"/>
    </location>
</feature>
<accession>K3WN77</accession>
<evidence type="ECO:0000256" key="3">
    <source>
        <dbReference type="SAM" id="SignalP"/>
    </source>
</evidence>
<reference evidence="5" key="1">
    <citation type="journal article" date="2010" name="Genome Biol.">
        <title>Genome sequence of the necrotrophic plant pathogen Pythium ultimum reveals original pathogenicity mechanisms and effector repertoire.</title>
        <authorList>
            <person name="Levesque C.A."/>
            <person name="Brouwer H."/>
            <person name="Cano L."/>
            <person name="Hamilton J.P."/>
            <person name="Holt C."/>
            <person name="Huitema E."/>
            <person name="Raffaele S."/>
            <person name="Robideau G.P."/>
            <person name="Thines M."/>
            <person name="Win J."/>
            <person name="Zerillo M.M."/>
            <person name="Beakes G.W."/>
            <person name="Boore J.L."/>
            <person name="Busam D."/>
            <person name="Dumas B."/>
            <person name="Ferriera S."/>
            <person name="Fuerstenberg S.I."/>
            <person name="Gachon C.M."/>
            <person name="Gaulin E."/>
            <person name="Govers F."/>
            <person name="Grenville-Briggs L."/>
            <person name="Horner N."/>
            <person name="Hostetler J."/>
            <person name="Jiang R.H."/>
            <person name="Johnson J."/>
            <person name="Krajaejun T."/>
            <person name="Lin H."/>
            <person name="Meijer H.J."/>
            <person name="Moore B."/>
            <person name="Morris P."/>
            <person name="Phuntmart V."/>
            <person name="Puiu D."/>
            <person name="Shetty J."/>
            <person name="Stajich J.E."/>
            <person name="Tripathy S."/>
            <person name="Wawra S."/>
            <person name="van West P."/>
            <person name="Whitty B.R."/>
            <person name="Coutinho P.M."/>
            <person name="Henrissat B."/>
            <person name="Martin F."/>
            <person name="Thomas P.D."/>
            <person name="Tyler B.M."/>
            <person name="De Vries R.P."/>
            <person name="Kamoun S."/>
            <person name="Yandell M."/>
            <person name="Tisserat N."/>
            <person name="Buell C.R."/>
        </authorList>
    </citation>
    <scope>NUCLEOTIDE SEQUENCE</scope>
    <source>
        <strain evidence="5">DAOM:BR144</strain>
    </source>
</reference>
<keyword evidence="5" id="KW-1185">Reference proteome</keyword>
<keyword evidence="3" id="KW-0732">Signal</keyword>
<organism evidence="4 5">
    <name type="scientific">Globisporangium ultimum (strain ATCC 200006 / CBS 805.95 / DAOM BR144)</name>
    <name type="common">Pythium ultimum</name>
    <dbReference type="NCBI Taxonomy" id="431595"/>
    <lineage>
        <taxon>Eukaryota</taxon>
        <taxon>Sar</taxon>
        <taxon>Stramenopiles</taxon>
        <taxon>Oomycota</taxon>
        <taxon>Peronosporomycetes</taxon>
        <taxon>Pythiales</taxon>
        <taxon>Pythiaceae</taxon>
        <taxon>Globisporangium</taxon>
    </lineage>
</organism>
<name>K3WN77_GLOUD</name>
<dbReference type="EMBL" id="GL376604">
    <property type="status" value="NOT_ANNOTATED_CDS"/>
    <property type="molecule type" value="Genomic_DNA"/>
</dbReference>
<dbReference type="EnsemblProtists" id="PYU1_T006419">
    <property type="protein sequence ID" value="PYU1_T006419"/>
    <property type="gene ID" value="PYU1_G006407"/>
</dbReference>
<dbReference type="eggNOG" id="KOG4257">
    <property type="taxonomic scope" value="Eukaryota"/>
</dbReference>
<evidence type="ECO:0000313" key="5">
    <source>
        <dbReference type="Proteomes" id="UP000019132"/>
    </source>
</evidence>
<keyword evidence="2" id="KW-0812">Transmembrane</keyword>
<reference evidence="4" key="3">
    <citation type="submission" date="2015-02" db="UniProtKB">
        <authorList>
            <consortium name="EnsemblProtists"/>
        </authorList>
    </citation>
    <scope>IDENTIFICATION</scope>
    <source>
        <strain evidence="4">DAOM BR144</strain>
    </source>
</reference>
<keyword evidence="2" id="KW-1133">Transmembrane helix</keyword>
<evidence type="ECO:0000256" key="1">
    <source>
        <dbReference type="SAM" id="MobiDB-lite"/>
    </source>
</evidence>
<dbReference type="Proteomes" id="UP000019132">
    <property type="component" value="Unassembled WGS sequence"/>
</dbReference>
<dbReference type="VEuPathDB" id="FungiDB:PYU1_G006407"/>
<dbReference type="InParanoid" id="K3WN77"/>
<dbReference type="OMA" id="SPDITIW"/>
<feature type="region of interest" description="Disordered" evidence="1">
    <location>
        <begin position="290"/>
        <end position="315"/>
    </location>
</feature>
<reference evidence="5" key="2">
    <citation type="submission" date="2010-04" db="EMBL/GenBank/DDBJ databases">
        <authorList>
            <person name="Buell R."/>
            <person name="Hamilton J."/>
            <person name="Hostetler J."/>
        </authorList>
    </citation>
    <scope>NUCLEOTIDE SEQUENCE [LARGE SCALE GENOMIC DNA]</scope>
    <source>
        <strain evidence="5">DAOM:BR144</strain>
    </source>
</reference>
<evidence type="ECO:0000313" key="4">
    <source>
        <dbReference type="EnsemblProtists" id="PYU1_T006419"/>
    </source>
</evidence>
<dbReference type="HOGENOM" id="CLU_046069_1_0_1"/>
<evidence type="ECO:0000256" key="2">
    <source>
        <dbReference type="SAM" id="Phobius"/>
    </source>
</evidence>
<proteinExistence type="predicted"/>
<keyword evidence="2" id="KW-0472">Membrane</keyword>
<feature type="region of interest" description="Disordered" evidence="1">
    <location>
        <begin position="394"/>
        <end position="439"/>
    </location>
</feature>
<feature type="signal peptide" evidence="3">
    <location>
        <begin position="1"/>
        <end position="23"/>
    </location>
</feature>
<dbReference type="AlphaFoldDB" id="K3WN77"/>